<organism evidence="4 5">
    <name type="scientific">Actinomadura yumaensis</name>
    <dbReference type="NCBI Taxonomy" id="111807"/>
    <lineage>
        <taxon>Bacteria</taxon>
        <taxon>Bacillati</taxon>
        <taxon>Actinomycetota</taxon>
        <taxon>Actinomycetes</taxon>
        <taxon>Streptosporangiales</taxon>
        <taxon>Thermomonosporaceae</taxon>
        <taxon>Actinomadura</taxon>
    </lineage>
</organism>
<dbReference type="PANTHER" id="PTHR10799">
    <property type="entry name" value="SNF2/RAD54 HELICASE FAMILY"/>
    <property type="match status" value="1"/>
</dbReference>
<dbReference type="InterPro" id="IPR049730">
    <property type="entry name" value="SNF2/RAD54-like_C"/>
</dbReference>
<dbReference type="InterPro" id="IPR038718">
    <property type="entry name" value="SNF2-like_sf"/>
</dbReference>
<dbReference type="SMART" id="SM00487">
    <property type="entry name" value="DEXDc"/>
    <property type="match status" value="1"/>
</dbReference>
<dbReference type="PROSITE" id="PS51194">
    <property type="entry name" value="HELICASE_CTER"/>
    <property type="match status" value="1"/>
</dbReference>
<dbReference type="SMART" id="SM00490">
    <property type="entry name" value="HELICc"/>
    <property type="match status" value="1"/>
</dbReference>
<feature type="domain" description="Helicase C-terminal" evidence="3">
    <location>
        <begin position="517"/>
        <end position="673"/>
    </location>
</feature>
<evidence type="ECO:0000313" key="4">
    <source>
        <dbReference type="EMBL" id="MFC6881310.1"/>
    </source>
</evidence>
<dbReference type="RefSeq" id="WP_309239401.1">
    <property type="nucleotide sequence ID" value="NZ_JBHSXS010000007.1"/>
</dbReference>
<keyword evidence="4" id="KW-0347">Helicase</keyword>
<gene>
    <name evidence="4" type="ORF">ACFQKB_16195</name>
</gene>
<feature type="domain" description="Helicase ATP-binding" evidence="2">
    <location>
        <begin position="276"/>
        <end position="435"/>
    </location>
</feature>
<evidence type="ECO:0000259" key="2">
    <source>
        <dbReference type="PROSITE" id="PS51192"/>
    </source>
</evidence>
<dbReference type="PROSITE" id="PS51192">
    <property type="entry name" value="HELICASE_ATP_BIND_1"/>
    <property type="match status" value="1"/>
</dbReference>
<keyword evidence="4" id="KW-0547">Nucleotide-binding</keyword>
<dbReference type="InterPro" id="IPR014001">
    <property type="entry name" value="Helicase_ATP-bd"/>
</dbReference>
<dbReference type="InterPro" id="IPR000330">
    <property type="entry name" value="SNF2_N"/>
</dbReference>
<proteinExistence type="predicted"/>
<protein>
    <submittedName>
        <fullName evidence="4">DEAD/DEAH box helicase</fullName>
    </submittedName>
</protein>
<evidence type="ECO:0000256" key="1">
    <source>
        <dbReference type="ARBA" id="ARBA00022801"/>
    </source>
</evidence>
<comment type="caution">
    <text evidence="4">The sequence shown here is derived from an EMBL/GenBank/DDBJ whole genome shotgun (WGS) entry which is preliminary data.</text>
</comment>
<dbReference type="CDD" id="cd17919">
    <property type="entry name" value="DEXHc_Snf"/>
    <property type="match status" value="1"/>
</dbReference>
<dbReference type="InterPro" id="IPR001650">
    <property type="entry name" value="Helicase_C-like"/>
</dbReference>
<dbReference type="Pfam" id="PF00271">
    <property type="entry name" value="Helicase_C"/>
    <property type="match status" value="1"/>
</dbReference>
<evidence type="ECO:0000313" key="5">
    <source>
        <dbReference type="Proteomes" id="UP001596380"/>
    </source>
</evidence>
<reference evidence="5" key="1">
    <citation type="journal article" date="2019" name="Int. J. Syst. Evol. Microbiol.">
        <title>The Global Catalogue of Microorganisms (GCM) 10K type strain sequencing project: providing services to taxonomists for standard genome sequencing and annotation.</title>
        <authorList>
            <consortium name="The Broad Institute Genomics Platform"/>
            <consortium name="The Broad Institute Genome Sequencing Center for Infectious Disease"/>
            <person name="Wu L."/>
            <person name="Ma J."/>
        </authorList>
    </citation>
    <scope>NUCLEOTIDE SEQUENCE [LARGE SCALE GENOMIC DNA]</scope>
    <source>
        <strain evidence="5">JCM 3369</strain>
    </source>
</reference>
<dbReference type="EMBL" id="JBHSXS010000007">
    <property type="protein sequence ID" value="MFC6881310.1"/>
    <property type="molecule type" value="Genomic_DNA"/>
</dbReference>
<dbReference type="GO" id="GO:0004386">
    <property type="term" value="F:helicase activity"/>
    <property type="evidence" value="ECO:0007669"/>
    <property type="project" value="UniProtKB-KW"/>
</dbReference>
<dbReference type="Gene3D" id="3.40.50.10810">
    <property type="entry name" value="Tandem AAA-ATPase domain"/>
    <property type="match status" value="1"/>
</dbReference>
<dbReference type="Gene3D" id="3.40.50.300">
    <property type="entry name" value="P-loop containing nucleotide triphosphate hydrolases"/>
    <property type="match status" value="1"/>
</dbReference>
<dbReference type="Proteomes" id="UP001596380">
    <property type="component" value="Unassembled WGS sequence"/>
</dbReference>
<dbReference type="SUPFAM" id="SSF52540">
    <property type="entry name" value="P-loop containing nucleoside triphosphate hydrolases"/>
    <property type="match status" value="2"/>
</dbReference>
<dbReference type="Pfam" id="PF00176">
    <property type="entry name" value="SNF2-rel_dom"/>
    <property type="match status" value="1"/>
</dbReference>
<accession>A0ABW2CK33</accession>
<evidence type="ECO:0000259" key="3">
    <source>
        <dbReference type="PROSITE" id="PS51194"/>
    </source>
</evidence>
<name>A0ABW2CK33_9ACTN</name>
<dbReference type="InterPro" id="IPR027417">
    <property type="entry name" value="P-loop_NTPase"/>
</dbReference>
<keyword evidence="1" id="KW-0378">Hydrolase</keyword>
<sequence>MGAAEALIRDHERARAEVLGVLEPLRREVVDRQLAAIPIERLRDVTSGRLRLGALEKAGFETVGDVLRAGRNGLRLLPGVGAQTADAMDAAARQIEEAAVRAAPVRLDAGERDPRVTALVVALHRLVAAGPDRVRAARAAEGLVERLAAAVEEARPARSRWRMRFVRARRREAVRAALARVAEAVEREGRAGTGLLLAQVSADLLRPDVPGVEAWAGFEADASEYRALLAEIAALEPDRGAGEGHLPDDLAARVRAEPLDESRLRVSLRGYQAFGARFALAQRRVLLGDEMGLGKTVQAIAVIAHLAAAGGGRFLVVCPASVLVNWLREFRARSDLPAVAAHGPDRAAVLADWARDGGVAVTTLDSLHALGVPGGVRVELLVVDEAHFVKNPEARRSQAVAAWCGRAERVLFMTGTPMENRVAEFRNLVALLRPDLAADVRPVDAIAGPEAFRARIAPVYLRRNQQDVLLELPEVVRVDEWEEMGEADAEAYRQAVRDGNFMAMRRAAYAVPAESAKLRRLVELVQESAENGLKVVVFSFFRDVLAAVREALGDGVVGPITGDVPAVRRQAMVDAFAAGDGHGVLLAQIQAGGVGLNFQAASVVVICEPQVKPALEEQAVARAHRMGQARRVQAHRLLTPGGVDQRMLEILGTKARLFDAYARRSDLAEAAPEAVDVSESSLARRIVEEERERLDAGAREVS</sequence>
<keyword evidence="4" id="KW-0067">ATP-binding</keyword>
<keyword evidence="5" id="KW-1185">Reference proteome</keyword>
<dbReference type="CDD" id="cd18793">
    <property type="entry name" value="SF2_C_SNF"/>
    <property type="match status" value="1"/>
</dbReference>